<feature type="region of interest" description="Disordered" evidence="2">
    <location>
        <begin position="1040"/>
        <end position="1068"/>
    </location>
</feature>
<keyword evidence="1" id="KW-0175">Coiled coil</keyword>
<feature type="region of interest" description="Disordered" evidence="2">
    <location>
        <begin position="1"/>
        <end position="174"/>
    </location>
</feature>
<organism evidence="4">
    <name type="scientific">Caenorhabditis remanei</name>
    <name type="common">Caenorhabditis vulgaris</name>
    <dbReference type="NCBI Taxonomy" id="31234"/>
    <lineage>
        <taxon>Eukaryota</taxon>
        <taxon>Metazoa</taxon>
        <taxon>Ecdysozoa</taxon>
        <taxon>Nematoda</taxon>
        <taxon>Chromadorea</taxon>
        <taxon>Rhabditida</taxon>
        <taxon>Rhabditina</taxon>
        <taxon>Rhabditomorpha</taxon>
        <taxon>Rhabditoidea</taxon>
        <taxon>Rhabditidae</taxon>
        <taxon>Peloderinae</taxon>
        <taxon>Caenorhabditis</taxon>
    </lineage>
</organism>
<dbReference type="AlphaFoldDB" id="E3LYM2"/>
<feature type="compositionally biased region" description="Polar residues" evidence="2">
    <location>
        <begin position="1042"/>
        <end position="1057"/>
    </location>
</feature>
<dbReference type="CTD" id="9800706"/>
<evidence type="ECO:0000313" key="3">
    <source>
        <dbReference type="EMBL" id="EFO86839.1"/>
    </source>
</evidence>
<dbReference type="RefSeq" id="XP_003111007.2">
    <property type="nucleotide sequence ID" value="XM_003110959.2"/>
</dbReference>
<feature type="coiled-coil region" evidence="1">
    <location>
        <begin position="322"/>
        <end position="358"/>
    </location>
</feature>
<feature type="compositionally biased region" description="Basic and acidic residues" evidence="2">
    <location>
        <begin position="32"/>
        <end position="50"/>
    </location>
</feature>
<feature type="region of interest" description="Disordered" evidence="2">
    <location>
        <begin position="600"/>
        <end position="627"/>
    </location>
</feature>
<feature type="compositionally biased region" description="Polar residues" evidence="2">
    <location>
        <begin position="603"/>
        <end position="613"/>
    </location>
</feature>
<feature type="compositionally biased region" description="Low complexity" evidence="2">
    <location>
        <begin position="665"/>
        <end position="680"/>
    </location>
</feature>
<proteinExistence type="predicted"/>
<feature type="compositionally biased region" description="Basic and acidic residues" evidence="2">
    <location>
        <begin position="68"/>
        <end position="87"/>
    </location>
</feature>
<dbReference type="FunCoup" id="E3LYM2">
    <property type="interactions" value="1619"/>
</dbReference>
<feature type="region of interest" description="Disordered" evidence="2">
    <location>
        <begin position="221"/>
        <end position="251"/>
    </location>
</feature>
<dbReference type="InParanoid" id="E3LYM2"/>
<reference evidence="3" key="1">
    <citation type="submission" date="2007-07" db="EMBL/GenBank/DDBJ databases">
        <title>PCAP assembly of the Caenorhabditis remanei genome.</title>
        <authorList>
            <consortium name="The Caenorhabditis remanei Sequencing Consortium"/>
            <person name="Wilson R.K."/>
        </authorList>
    </citation>
    <scope>NUCLEOTIDE SEQUENCE [LARGE SCALE GENOMIC DNA]</scope>
    <source>
        <strain evidence="3">PB4641</strain>
    </source>
</reference>
<feature type="compositionally biased region" description="Polar residues" evidence="2">
    <location>
        <begin position="150"/>
        <end position="160"/>
    </location>
</feature>
<feature type="compositionally biased region" description="Low complexity" evidence="2">
    <location>
        <begin position="88"/>
        <end position="101"/>
    </location>
</feature>
<dbReference type="eggNOG" id="ENOG502TGH4">
    <property type="taxonomic scope" value="Eukaryota"/>
</dbReference>
<feature type="compositionally biased region" description="Basic and acidic residues" evidence="2">
    <location>
        <begin position="765"/>
        <end position="790"/>
    </location>
</feature>
<keyword evidence="4" id="KW-1185">Reference proteome</keyword>
<feature type="compositionally biased region" description="Polar residues" evidence="2">
    <location>
        <begin position="51"/>
        <end position="64"/>
    </location>
</feature>
<feature type="compositionally biased region" description="Basic and acidic residues" evidence="2">
    <location>
        <begin position="710"/>
        <end position="720"/>
    </location>
</feature>
<dbReference type="OMA" id="SDQYFTP"/>
<feature type="compositionally biased region" description="Basic and acidic residues" evidence="2">
    <location>
        <begin position="743"/>
        <end position="758"/>
    </location>
</feature>
<feature type="compositionally biased region" description="Polar residues" evidence="2">
    <location>
        <begin position="102"/>
        <end position="116"/>
    </location>
</feature>
<evidence type="ECO:0000256" key="2">
    <source>
        <dbReference type="SAM" id="MobiDB-lite"/>
    </source>
</evidence>
<dbReference type="OrthoDB" id="5826853at2759"/>
<protein>
    <submittedName>
        <fullName evidence="3">CRE-RSA-2 protein</fullName>
    </submittedName>
</protein>
<dbReference type="GeneID" id="9800706"/>
<dbReference type="HOGENOM" id="CLU_310188_0_0_1"/>
<feature type="region of interest" description="Disordered" evidence="2">
    <location>
        <begin position="642"/>
        <end position="798"/>
    </location>
</feature>
<dbReference type="EMBL" id="DS268419">
    <property type="protein sequence ID" value="EFO86839.1"/>
    <property type="molecule type" value="Genomic_DNA"/>
</dbReference>
<dbReference type="Proteomes" id="UP000008281">
    <property type="component" value="Unassembled WGS sequence"/>
</dbReference>
<sequence length="1068" mass="121235">MSKIPISKTGFRSWLSANEGRESKGVLYEQKYQSHHDRIRKKENMSENERPSSSSYASLINPSPTAEDYERYDADRRIRGKARDIRVAQRSASSSARNSLSMTPEPNETSPTNDQYFTPKRESGGGSQDEEFVTPSTSKKDLRKSRRMSESGSAEVTPVSTKPPRIRKNEKTSDEQAYYTNCLSRKMEENFSKMKDLVFSGHSMQEAREKVLSDTIVDTSKCSRSPRRSSRITSRSDVIVDRSSSQPPPMETLNAVPRFPRAKSPVISCSKETTILRTSYVDTLVAAHQMHMQYADRTVVTVEQQMTKLESMKNLAALSPAVQEAKRKRNAAEALRKLVETNEQREKKLEVISDLKDRIGKITNVQFSTHQLVSNRPFAGDPENEKLLKSLDGWVSLPFHEFDVQTARELQSLQKKMLVTINRFKNVASLHRRNPMNRSFGTSRKSIAMKIVPSDFATAGTYSDSHSLNSASHPNTREVSTQVTARLAETAMTQTSPRRVGVEPLDLSSLEKINSSSQTTPPTAPTIVPVTLSTEDFAQQTQQTEEFVVPHSNPPAVSTSTLSMTAATTLDIDEMLESIDLRNESLETLDSFTHFKSDISYPPMSSTLSADSTPRSERVSLDPESARRLSAGVSHFLEKIKKENESFEKENEDEEEKRTAEVEEIPVSDSAAVVVPSIDSNVPKVENISEESSETQSPPLNDESEVELNVDEHDITPFEHEMEEQEEQRRLRESALTPTPPRKRTEETVTDEYRRYIDPDDEEDETKKFLNNDEFERSLEEDQFDPRGADDSADDSGFLLNNKPLLPLKSIFDTGTLSPSTSPGLQTDTPRGPDEVNETTIGNLDMEDYCQKEYLVEIGPVMVQKAIEFQSELRGQNWVSSPNIWKPPSLEQIQLDLYDQFDYFDSYSILLWGAIVDLINAKYLKFGRKLNKSEEDMFEKEALEMLQKEYGPESKKKEWSKEVNMSKKLAGMMPLDLDYRFDVRRGLADNEKQKYQWQQIQMTVIADRYPRKKLKDELDVVYNTEKENLGQIVMERELEDVSFSNNRESQPEAGQSDSDQKMIGVSNV</sequence>
<feature type="region of interest" description="Disordered" evidence="2">
    <location>
        <begin position="811"/>
        <end position="838"/>
    </location>
</feature>
<gene>
    <name evidence="3" type="primary">Cre-rsa-2</name>
    <name evidence="3" type="ORF">CRE_04672</name>
</gene>
<feature type="compositionally biased region" description="Polar residues" evidence="2">
    <location>
        <begin position="813"/>
        <end position="829"/>
    </location>
</feature>
<accession>E3LYM2</accession>
<evidence type="ECO:0000256" key="1">
    <source>
        <dbReference type="SAM" id="Coils"/>
    </source>
</evidence>
<name>E3LYM2_CAERE</name>
<dbReference type="STRING" id="31234.E3LYM2"/>
<feature type="compositionally biased region" description="Basic and acidic residues" evidence="2">
    <location>
        <begin position="614"/>
        <end position="627"/>
    </location>
</feature>
<dbReference type="KEGG" id="crq:GCK72_010322"/>
<feature type="compositionally biased region" description="Low complexity" evidence="2">
    <location>
        <begin position="231"/>
        <end position="245"/>
    </location>
</feature>
<evidence type="ECO:0000313" key="4">
    <source>
        <dbReference type="Proteomes" id="UP000008281"/>
    </source>
</evidence>